<keyword evidence="3" id="KW-1185">Reference proteome</keyword>
<comment type="caution">
    <text evidence="2">The sequence shown here is derived from an EMBL/GenBank/DDBJ whole genome shotgun (WGS) entry which is preliminary data.</text>
</comment>
<feature type="non-terminal residue" evidence="2">
    <location>
        <position position="190"/>
    </location>
</feature>
<gene>
    <name evidence="2" type="ORF">BGZ97_011002</name>
</gene>
<reference evidence="2" key="1">
    <citation type="journal article" date="2020" name="Fungal Divers.">
        <title>Resolving the Mortierellaceae phylogeny through synthesis of multi-gene phylogenetics and phylogenomics.</title>
        <authorList>
            <person name="Vandepol N."/>
            <person name="Liber J."/>
            <person name="Desiro A."/>
            <person name="Na H."/>
            <person name="Kennedy M."/>
            <person name="Barry K."/>
            <person name="Grigoriev I.V."/>
            <person name="Miller A.N."/>
            <person name="O'Donnell K."/>
            <person name="Stajich J.E."/>
            <person name="Bonito G."/>
        </authorList>
    </citation>
    <scope>NUCLEOTIDE SEQUENCE</scope>
    <source>
        <strain evidence="2">NVP60</strain>
    </source>
</reference>
<sequence>PPGLNDDAVKKVKEGCDNSETFKKENLNILLDTDTRQGLYRNSVRKVFEATWNAAILPYQPQPTTGGALNDGGPGSSTMTMGARPAGTNDNAAEEFPQLDEDEIFNMVEAEAKAREQKQLRTVTVSLKDIVRQELQEMKIVRESKDESLEVSEQVTTAFAEMIRIFQEKQEILANATDELACLGRKTTIS</sequence>
<evidence type="ECO:0000313" key="3">
    <source>
        <dbReference type="Proteomes" id="UP000823405"/>
    </source>
</evidence>
<evidence type="ECO:0000313" key="2">
    <source>
        <dbReference type="EMBL" id="KAG0272324.1"/>
    </source>
</evidence>
<accession>A0A9P6UDP3</accession>
<feature type="non-terminal residue" evidence="2">
    <location>
        <position position="1"/>
    </location>
</feature>
<dbReference type="AlphaFoldDB" id="A0A9P6UDP3"/>
<protein>
    <submittedName>
        <fullName evidence="2">Uncharacterized protein</fullName>
    </submittedName>
</protein>
<evidence type="ECO:0000256" key="1">
    <source>
        <dbReference type="SAM" id="MobiDB-lite"/>
    </source>
</evidence>
<proteinExistence type="predicted"/>
<feature type="region of interest" description="Disordered" evidence="1">
    <location>
        <begin position="61"/>
        <end position="84"/>
    </location>
</feature>
<dbReference type="OrthoDB" id="2415845at2759"/>
<dbReference type="EMBL" id="JAAAIN010005979">
    <property type="protein sequence ID" value="KAG0272324.1"/>
    <property type="molecule type" value="Genomic_DNA"/>
</dbReference>
<dbReference type="Proteomes" id="UP000823405">
    <property type="component" value="Unassembled WGS sequence"/>
</dbReference>
<organism evidence="2 3">
    <name type="scientific">Linnemannia gamsii</name>
    <dbReference type="NCBI Taxonomy" id="64522"/>
    <lineage>
        <taxon>Eukaryota</taxon>
        <taxon>Fungi</taxon>
        <taxon>Fungi incertae sedis</taxon>
        <taxon>Mucoromycota</taxon>
        <taxon>Mortierellomycotina</taxon>
        <taxon>Mortierellomycetes</taxon>
        <taxon>Mortierellales</taxon>
        <taxon>Mortierellaceae</taxon>
        <taxon>Linnemannia</taxon>
    </lineage>
</organism>
<name>A0A9P6UDP3_9FUNG</name>